<gene>
    <name evidence="1" type="ORF">FHS42_001341</name>
</gene>
<keyword evidence="2" id="KW-1185">Reference proteome</keyword>
<comment type="caution">
    <text evidence="1">The sequence shown here is derived from an EMBL/GenBank/DDBJ whole genome shotgun (WGS) entry which is preliminary data.</text>
</comment>
<evidence type="ECO:0000313" key="2">
    <source>
        <dbReference type="Proteomes" id="UP000588098"/>
    </source>
</evidence>
<dbReference type="AlphaFoldDB" id="A0A7W9Q684"/>
<proteinExistence type="predicted"/>
<reference evidence="1 2" key="1">
    <citation type="submission" date="2020-08" db="EMBL/GenBank/DDBJ databases">
        <title>Genomic Encyclopedia of Type Strains, Phase III (KMG-III): the genomes of soil and plant-associated and newly described type strains.</title>
        <authorList>
            <person name="Whitman W."/>
        </authorList>
    </citation>
    <scope>NUCLEOTIDE SEQUENCE [LARGE SCALE GENOMIC DNA]</scope>
    <source>
        <strain evidence="1 2">CECT 8305</strain>
    </source>
</reference>
<evidence type="ECO:0000313" key="1">
    <source>
        <dbReference type="EMBL" id="MBB5934315.1"/>
    </source>
</evidence>
<protein>
    <submittedName>
        <fullName evidence="1">Uncharacterized protein</fullName>
    </submittedName>
</protein>
<dbReference type="Proteomes" id="UP000588098">
    <property type="component" value="Unassembled WGS sequence"/>
</dbReference>
<dbReference type="RefSeq" id="WP_184569592.1">
    <property type="nucleotide sequence ID" value="NZ_JACHJL010000002.1"/>
</dbReference>
<sequence length="335" mass="36217">MQGPAPHDTQRTDEAAGVCAAMSPEAVDNLLAELGTAAIQVLSEAEAVVRRKNELRDIDEDLIDRRHESGANPYAPDSALASVRARLAGRSAVLHGEAAREFVAWWADAATVALVTAACRASPHEYRMVAANPEVAMDDEGLAQLPEVPERSRQLIELGAHMHDNGDGLWEMVTDLATRCGMRIGQDADGEVSVYEDGFADSRRHRLWGDHWADHRVPALPTCEQLSWLLADAPPGVLVRLQTAIEAIDATLVAKTRAERLEAKNDPWTAEEIVEHSTLSGQVDGLTRLLADYAQAAAAGVPAARAMPHRDRREAAIDALNSEHCHRLPASDIAG</sequence>
<dbReference type="EMBL" id="JACHJL010000002">
    <property type="protein sequence ID" value="MBB5934315.1"/>
    <property type="molecule type" value="Genomic_DNA"/>
</dbReference>
<organism evidence="1 2">
    <name type="scientific">Streptomyces zagrosensis</name>
    <dbReference type="NCBI Taxonomy" id="1042984"/>
    <lineage>
        <taxon>Bacteria</taxon>
        <taxon>Bacillati</taxon>
        <taxon>Actinomycetota</taxon>
        <taxon>Actinomycetes</taxon>
        <taxon>Kitasatosporales</taxon>
        <taxon>Streptomycetaceae</taxon>
        <taxon>Streptomyces</taxon>
    </lineage>
</organism>
<name>A0A7W9Q684_9ACTN</name>
<accession>A0A7W9Q684</accession>